<evidence type="ECO:0000256" key="11">
    <source>
        <dbReference type="ARBA" id="ARBA00022989"/>
    </source>
</evidence>
<dbReference type="Gene3D" id="1.20.1560.10">
    <property type="entry name" value="ABC transporter type 1, transmembrane domain"/>
    <property type="match status" value="1"/>
</dbReference>
<dbReference type="GeneID" id="106808949"/>
<dbReference type="Pfam" id="PF00005">
    <property type="entry name" value="ABC_tran"/>
    <property type="match status" value="1"/>
</dbReference>
<keyword evidence="10" id="KW-0630">Potassium</keyword>
<feature type="domain" description="ABC transmembrane type-1" evidence="20">
    <location>
        <begin position="160"/>
        <end position="446"/>
    </location>
</feature>
<keyword evidence="11 18" id="KW-1133">Transmembrane helix</keyword>
<organism evidence="21 22">
    <name type="scientific">Priapulus caudatus</name>
    <name type="common">Priapulid worm</name>
    <dbReference type="NCBI Taxonomy" id="37621"/>
    <lineage>
        <taxon>Eukaryota</taxon>
        <taxon>Metazoa</taxon>
        <taxon>Ecdysozoa</taxon>
        <taxon>Scalidophora</taxon>
        <taxon>Priapulida</taxon>
        <taxon>Priapulimorpha</taxon>
        <taxon>Priapulimorphida</taxon>
        <taxon>Priapulidae</taxon>
        <taxon>Priapulus</taxon>
    </lineage>
</organism>
<evidence type="ECO:0000256" key="12">
    <source>
        <dbReference type="ARBA" id="ARBA00023065"/>
    </source>
</evidence>
<comment type="similarity">
    <text evidence="2">Belongs to the ABC transporter superfamily. ABCB family. Multidrug resistance exporter (TC 3.A.1.201) subfamily.</text>
</comment>
<sequence>MAAPIRYSSFSKLFHSFRVCQTLKPTTVSSYSSTKCARYFVTSGLYRRAGNVILPHFRQCFQTASKFSVAVRNATRRIGRAKEFAKGGTRTNDYMKISYGFWIGTSTCAIVFFRLSNANCASKLTRTRFIETDKNPTEPKFQWLTFLKLLLPEIWFLVCAILSAFAVAIVNIKIPLLLGDLVGVISKYTAENAHNYLAEISKPATRLLAMYGIQGLLTFFYITLLSHVGEKFAARLRNQLFSKLLHQDMAFFDTHKTGEMVNRLTSDIQELKSAFKMCISQGMRSLTQTIGCVASLYIISPKMTALMVIFVPAIIITGTLIGSVLRKLSRQAQAQIARSTAVADEALGNIRTVRAFAMENSEIAIFQREVDESRWMNEKLGIGIAVFQSMSNIALNMIVLGTIYVGGHLLSKNELSAGDMMSFLVATQTIQRSLAAMSLLFGTAVRGVTAGARIFEYMSSEPTIPVTGGRTIPYHSLFGDVRFNDVTFRYPGRPEQVILDKFSIHLEKGKTLALCGLSGGGKSTVAALLERFYEVEDGSITVDNVDVRELNPGWLRGRLIGFISQEPVLFATSVMENIRYGRPEASDQEVYEAAKLANADDFIRNFPDGYSTVLGERGVTVSGGQKQRIAIARALIKKPSVIILDEATSALDAESERLVQEALDRITAGRTVLIIAHRLSTIQNADMIAVLADGVVAEKGTHTELKRKKGLYWQLIRHQQETEQLEEQLHIKHRHTGHH</sequence>
<reference evidence="22" key="1">
    <citation type="submission" date="2025-08" db="UniProtKB">
        <authorList>
            <consortium name="RefSeq"/>
        </authorList>
    </citation>
    <scope>IDENTIFICATION</scope>
</reference>
<keyword evidence="6" id="KW-0547">Nucleotide-binding</keyword>
<evidence type="ECO:0000256" key="17">
    <source>
        <dbReference type="ARBA" id="ARBA00042968"/>
    </source>
</evidence>
<evidence type="ECO:0000256" key="18">
    <source>
        <dbReference type="SAM" id="Phobius"/>
    </source>
</evidence>
<dbReference type="CDD" id="cd03249">
    <property type="entry name" value="ABC_MTABC3_MDL1_MDL2"/>
    <property type="match status" value="1"/>
</dbReference>
<keyword evidence="21" id="KW-1185">Reference proteome</keyword>
<evidence type="ECO:0000256" key="3">
    <source>
        <dbReference type="ARBA" id="ARBA00022448"/>
    </source>
</evidence>
<keyword evidence="3" id="KW-0813">Transport</keyword>
<evidence type="ECO:0000256" key="5">
    <source>
        <dbReference type="ARBA" id="ARBA00022692"/>
    </source>
</evidence>
<dbReference type="InterPro" id="IPR039421">
    <property type="entry name" value="Type_1_exporter"/>
</dbReference>
<evidence type="ECO:0000256" key="9">
    <source>
        <dbReference type="ARBA" id="ARBA00022946"/>
    </source>
</evidence>
<keyword evidence="8" id="KW-0067">ATP-binding</keyword>
<dbReference type="InterPro" id="IPR036640">
    <property type="entry name" value="ABC1_TM_sf"/>
</dbReference>
<name>A0ABM1E591_PRICU</name>
<accession>A0ABM1E591</accession>
<evidence type="ECO:0000256" key="13">
    <source>
        <dbReference type="ARBA" id="ARBA00023128"/>
    </source>
</evidence>
<dbReference type="Proteomes" id="UP000695022">
    <property type="component" value="Unplaced"/>
</dbReference>
<feature type="domain" description="ABC transporter" evidence="19">
    <location>
        <begin position="481"/>
        <end position="718"/>
    </location>
</feature>
<protein>
    <recommendedName>
        <fullName evidence="15">Mitochondrial potassium channel ATP-binding subunit</fullName>
    </recommendedName>
    <alternativeName>
        <fullName evidence="17">ATP-binding cassette sub-family B member 8, mitochondrial</fullName>
    </alternativeName>
    <alternativeName>
        <fullName evidence="16">Mitochondrial sulfonylurea-receptor</fullName>
    </alternativeName>
</protein>
<feature type="transmembrane region" description="Helical" evidence="18">
    <location>
        <begin position="282"/>
        <end position="299"/>
    </location>
</feature>
<dbReference type="PROSITE" id="PS50929">
    <property type="entry name" value="ABC_TM1F"/>
    <property type="match status" value="1"/>
</dbReference>
<evidence type="ECO:0000256" key="4">
    <source>
        <dbReference type="ARBA" id="ARBA00022538"/>
    </source>
</evidence>
<dbReference type="PROSITE" id="PS00211">
    <property type="entry name" value="ABC_TRANSPORTER_1"/>
    <property type="match status" value="1"/>
</dbReference>
<dbReference type="InterPro" id="IPR027417">
    <property type="entry name" value="P-loop_NTPase"/>
</dbReference>
<dbReference type="Gene3D" id="3.40.50.300">
    <property type="entry name" value="P-loop containing nucleotide triphosphate hydrolases"/>
    <property type="match status" value="1"/>
</dbReference>
<dbReference type="PANTHER" id="PTHR43394">
    <property type="entry name" value="ATP-DEPENDENT PERMEASE MDL1, MITOCHONDRIAL"/>
    <property type="match status" value="1"/>
</dbReference>
<evidence type="ECO:0000256" key="15">
    <source>
        <dbReference type="ARBA" id="ARBA00040439"/>
    </source>
</evidence>
<dbReference type="SUPFAM" id="SSF90123">
    <property type="entry name" value="ABC transporter transmembrane region"/>
    <property type="match status" value="1"/>
</dbReference>
<keyword evidence="9" id="KW-0809">Transit peptide</keyword>
<dbReference type="PROSITE" id="PS50893">
    <property type="entry name" value="ABC_TRANSPORTER_2"/>
    <property type="match status" value="1"/>
</dbReference>
<keyword evidence="14 18" id="KW-0472">Membrane</keyword>
<feature type="transmembrane region" description="Helical" evidence="18">
    <location>
        <begin position="208"/>
        <end position="228"/>
    </location>
</feature>
<dbReference type="Pfam" id="PF00664">
    <property type="entry name" value="ABC_membrane"/>
    <property type="match status" value="1"/>
</dbReference>
<dbReference type="InterPro" id="IPR017871">
    <property type="entry name" value="ABC_transporter-like_CS"/>
</dbReference>
<evidence type="ECO:0000313" key="22">
    <source>
        <dbReference type="RefSeq" id="XP_014667362.1"/>
    </source>
</evidence>
<evidence type="ECO:0000259" key="20">
    <source>
        <dbReference type="PROSITE" id="PS50929"/>
    </source>
</evidence>
<evidence type="ECO:0000256" key="6">
    <source>
        <dbReference type="ARBA" id="ARBA00022741"/>
    </source>
</evidence>
<dbReference type="InterPro" id="IPR003439">
    <property type="entry name" value="ABC_transporter-like_ATP-bd"/>
</dbReference>
<comment type="subcellular location">
    <subcellularLocation>
        <location evidence="1">Mitochondrion inner membrane</location>
        <topology evidence="1">Multi-pass membrane protein</topology>
    </subcellularLocation>
</comment>
<evidence type="ECO:0000256" key="2">
    <source>
        <dbReference type="ARBA" id="ARBA00007577"/>
    </source>
</evidence>
<evidence type="ECO:0000256" key="14">
    <source>
        <dbReference type="ARBA" id="ARBA00023136"/>
    </source>
</evidence>
<evidence type="ECO:0000313" key="21">
    <source>
        <dbReference type="Proteomes" id="UP000695022"/>
    </source>
</evidence>
<keyword evidence="12" id="KW-0406">Ion transport</keyword>
<evidence type="ECO:0000259" key="19">
    <source>
        <dbReference type="PROSITE" id="PS50893"/>
    </source>
</evidence>
<dbReference type="SUPFAM" id="SSF52540">
    <property type="entry name" value="P-loop containing nucleoside triphosphate hydrolases"/>
    <property type="match status" value="1"/>
</dbReference>
<keyword evidence="7" id="KW-0999">Mitochondrion inner membrane</keyword>
<dbReference type="InterPro" id="IPR003593">
    <property type="entry name" value="AAA+_ATPase"/>
</dbReference>
<keyword evidence="5 18" id="KW-0812">Transmembrane</keyword>
<feature type="transmembrane region" description="Helical" evidence="18">
    <location>
        <begin position="382"/>
        <end position="405"/>
    </location>
</feature>
<evidence type="ECO:0000256" key="1">
    <source>
        <dbReference type="ARBA" id="ARBA00004448"/>
    </source>
</evidence>
<evidence type="ECO:0000256" key="10">
    <source>
        <dbReference type="ARBA" id="ARBA00022958"/>
    </source>
</evidence>
<dbReference type="PANTHER" id="PTHR43394:SF17">
    <property type="entry name" value="MITOCHONDRIAL POTASSIUM CHANNEL ATP-BINDING SUBUNIT"/>
    <property type="match status" value="1"/>
</dbReference>
<dbReference type="CDD" id="cd18574">
    <property type="entry name" value="ABC_6TM_ABCB8_like"/>
    <property type="match status" value="1"/>
</dbReference>
<dbReference type="InterPro" id="IPR011527">
    <property type="entry name" value="ABC1_TM_dom"/>
</dbReference>
<evidence type="ECO:0000256" key="7">
    <source>
        <dbReference type="ARBA" id="ARBA00022792"/>
    </source>
</evidence>
<gene>
    <name evidence="22" type="primary">LOC106808949</name>
</gene>
<feature type="transmembrane region" description="Helical" evidence="18">
    <location>
        <begin position="154"/>
        <end position="174"/>
    </location>
</feature>
<keyword evidence="13" id="KW-0496">Mitochondrion</keyword>
<keyword evidence="4" id="KW-0633">Potassium transport</keyword>
<proteinExistence type="inferred from homology"/>
<dbReference type="SMART" id="SM00382">
    <property type="entry name" value="AAA"/>
    <property type="match status" value="1"/>
</dbReference>
<feature type="transmembrane region" description="Helical" evidence="18">
    <location>
        <begin position="305"/>
        <end position="325"/>
    </location>
</feature>
<dbReference type="RefSeq" id="XP_014667362.1">
    <property type="nucleotide sequence ID" value="XM_014811876.1"/>
</dbReference>
<evidence type="ECO:0000256" key="16">
    <source>
        <dbReference type="ARBA" id="ARBA00041416"/>
    </source>
</evidence>
<evidence type="ECO:0000256" key="8">
    <source>
        <dbReference type="ARBA" id="ARBA00022840"/>
    </source>
</evidence>